<proteinExistence type="predicted"/>
<dbReference type="AlphaFoldDB" id="A0A6J4J0F6"/>
<feature type="non-terminal residue" evidence="2">
    <location>
        <position position="149"/>
    </location>
</feature>
<reference evidence="2" key="1">
    <citation type="submission" date="2020-02" db="EMBL/GenBank/DDBJ databases">
        <authorList>
            <person name="Meier V. D."/>
        </authorList>
    </citation>
    <scope>NUCLEOTIDE SEQUENCE</scope>
    <source>
        <strain evidence="2">AVDCRST_MAG52</strain>
    </source>
</reference>
<name>A0A6J4J0F6_9ACTN</name>
<gene>
    <name evidence="2" type="ORF">AVDCRST_MAG52-2846</name>
</gene>
<dbReference type="EMBL" id="CADCTN010000200">
    <property type="protein sequence ID" value="CAA9265530.1"/>
    <property type="molecule type" value="Genomic_DNA"/>
</dbReference>
<feature type="compositionally biased region" description="Basic and acidic residues" evidence="1">
    <location>
        <begin position="52"/>
        <end position="92"/>
    </location>
</feature>
<organism evidence="2">
    <name type="scientific">uncultured Blastococcus sp</name>
    <dbReference type="NCBI Taxonomy" id="217144"/>
    <lineage>
        <taxon>Bacteria</taxon>
        <taxon>Bacillati</taxon>
        <taxon>Actinomycetota</taxon>
        <taxon>Actinomycetes</taxon>
        <taxon>Geodermatophilales</taxon>
        <taxon>Geodermatophilaceae</taxon>
        <taxon>Blastococcus</taxon>
        <taxon>environmental samples</taxon>
    </lineage>
</organism>
<evidence type="ECO:0000313" key="2">
    <source>
        <dbReference type="EMBL" id="CAA9265530.1"/>
    </source>
</evidence>
<accession>A0A6J4J0F6</accession>
<protein>
    <submittedName>
        <fullName evidence="2">Uncharacterized protein</fullName>
    </submittedName>
</protein>
<feature type="compositionally biased region" description="Basic residues" evidence="1">
    <location>
        <begin position="105"/>
        <end position="120"/>
    </location>
</feature>
<evidence type="ECO:0000256" key="1">
    <source>
        <dbReference type="SAM" id="MobiDB-lite"/>
    </source>
</evidence>
<feature type="non-terminal residue" evidence="2">
    <location>
        <position position="1"/>
    </location>
</feature>
<sequence length="149" mass="15656">DDDGRAAGTAPARLGPRSGPGAPARLGVRLGAPAGGGPRAGDRRRPARGGRRGPDAVLQRHRDGGRAVDRAQPLDHPHVPPAGDRRRGDRPGRRPRVPGLGGVARARRRHAPSPRRHRGAVPRPLPRDAGATGRRGPRLAGRPVPRVPL</sequence>
<feature type="region of interest" description="Disordered" evidence="1">
    <location>
        <begin position="1"/>
        <end position="149"/>
    </location>
</feature>